<feature type="transmembrane region" description="Helical" evidence="1">
    <location>
        <begin position="7"/>
        <end position="22"/>
    </location>
</feature>
<gene>
    <name evidence="2" type="ORF">C7Y71_003315</name>
</gene>
<feature type="transmembrane region" description="Helical" evidence="1">
    <location>
        <begin position="84"/>
        <end position="104"/>
    </location>
</feature>
<keyword evidence="1" id="KW-0472">Membrane</keyword>
<keyword evidence="1" id="KW-0812">Transmembrane</keyword>
<sequence>MAKKQQITFCLIIFIGIIYYILTHCEVLPEAFLSNGIRTQYFLDLASIALGIGGTFLAASLYHFKGVRTDIAKNGETAYYKWGWMRLALTAAAVLGTLFIYLASTHSDTAQYSFLIALIGALFCWPYTYKNDTDDK</sequence>
<dbReference type="EMBL" id="CP033459">
    <property type="protein sequence ID" value="QFQ12125.1"/>
    <property type="molecule type" value="Genomic_DNA"/>
</dbReference>
<feature type="transmembrane region" description="Helical" evidence="1">
    <location>
        <begin position="110"/>
        <end position="129"/>
    </location>
</feature>
<evidence type="ECO:0000313" key="2">
    <source>
        <dbReference type="EMBL" id="QFQ12125.1"/>
    </source>
</evidence>
<dbReference type="KEGG" id="alq:C7Y71_003315"/>
<feature type="transmembrane region" description="Helical" evidence="1">
    <location>
        <begin position="42"/>
        <end position="64"/>
    </location>
</feature>
<reference evidence="2 3" key="1">
    <citation type="submission" date="2018-11" db="EMBL/GenBank/DDBJ databases">
        <authorList>
            <person name="Na S.W."/>
            <person name="Baik M."/>
        </authorList>
    </citation>
    <scope>NUCLEOTIDE SEQUENCE [LARGE SCALE GENOMIC DNA]</scope>
    <source>
        <strain evidence="2 3">E39</strain>
    </source>
</reference>
<protein>
    <submittedName>
        <fullName evidence="2">Uncharacterized protein</fullName>
    </submittedName>
</protein>
<evidence type="ECO:0000256" key="1">
    <source>
        <dbReference type="SAM" id="Phobius"/>
    </source>
</evidence>
<proteinExistence type="predicted"/>
<dbReference type="OrthoDB" id="5450709at2"/>
<organism evidence="2 3">
    <name type="scientific">Pseudoprevotella muciniphila</name>
    <dbReference type="NCBI Taxonomy" id="2133944"/>
    <lineage>
        <taxon>Bacteria</taxon>
        <taxon>Pseudomonadati</taxon>
        <taxon>Bacteroidota</taxon>
        <taxon>Bacteroidia</taxon>
        <taxon>Bacteroidales</taxon>
        <taxon>Prevotellaceae</taxon>
        <taxon>Pseudoprevotella</taxon>
    </lineage>
</organism>
<accession>A0A5P8E547</accession>
<name>A0A5P8E547_9BACT</name>
<dbReference type="RefSeq" id="WP_111898580.1">
    <property type="nucleotide sequence ID" value="NZ_CP033459.1"/>
</dbReference>
<dbReference type="AlphaFoldDB" id="A0A5P8E547"/>
<evidence type="ECO:0000313" key="3">
    <source>
        <dbReference type="Proteomes" id="UP000249375"/>
    </source>
</evidence>
<keyword evidence="1" id="KW-1133">Transmembrane helix</keyword>
<keyword evidence="3" id="KW-1185">Reference proteome</keyword>
<dbReference type="Proteomes" id="UP000249375">
    <property type="component" value="Chromosome"/>
</dbReference>